<evidence type="ECO:0000313" key="2">
    <source>
        <dbReference type="EMBL" id="ELY31469.1"/>
    </source>
</evidence>
<reference evidence="2 4" key="3">
    <citation type="journal article" date="2014" name="PLoS Genet.">
        <title>Phylogenetically driven sequencing of extremely halophilic archaea reveals strategies for static and dynamic osmo-response.</title>
        <authorList>
            <person name="Becker E.A."/>
            <person name="Seitzer P.M."/>
            <person name="Tritt A."/>
            <person name="Larsen D."/>
            <person name="Krusor M."/>
            <person name="Yao A.I."/>
            <person name="Wu D."/>
            <person name="Madern D."/>
            <person name="Eisen J.A."/>
            <person name="Darling A.E."/>
            <person name="Facciotti M.T."/>
        </authorList>
    </citation>
    <scope>NUCLEOTIDE SEQUENCE [LARGE SCALE GENOMIC DNA]</scope>
    <source>
        <strain evidence="4">ATCC 43099 / DSM 3394 / CCM 3739 / CIP 104546 / IAM 13178 / JCM 8861 / NBRC 102185 / NCIMB 2190 / MS3</strain>
        <strain evidence="2">MS-3</strain>
    </source>
</reference>
<keyword evidence="3" id="KW-1185">Reference proteome</keyword>
<name>D3SZX8_NATMM</name>
<evidence type="ECO:0000313" key="4">
    <source>
        <dbReference type="Proteomes" id="UP000011543"/>
    </source>
</evidence>
<sequence>MAIEDIVARVEAIADDSTRNVLAAVGRHPTAPDVVGRPRGRTRARFRVVGRVALLGIAIVPEAVTMPSHRANKWGTACEYRLAEKYNLELERASWHDAVKNGTPWELKATKRTHADGQPGNFKIYRQYHERLQEAGGRYGFAVYRIRGRGCQVLQTTTIAASRLPTVRWHGGGDHRGTEQAKLAIGDVF</sequence>
<dbReference type="Proteomes" id="UP000001879">
    <property type="component" value="Chromosome"/>
</dbReference>
<dbReference type="PaxDb" id="547559-Nmag_2834"/>
<organism evidence="1 3">
    <name type="scientific">Natrialba magadii (strain ATCC 43099 / DSM 3394 / CCM 3739 / CIP 104546 / IAM 13178 / JCM 8861 / NBRC 102185 / NCIMB 2190 / MS3)</name>
    <name type="common">Natronobacterium magadii</name>
    <dbReference type="NCBI Taxonomy" id="547559"/>
    <lineage>
        <taxon>Archaea</taxon>
        <taxon>Methanobacteriati</taxon>
        <taxon>Methanobacteriota</taxon>
        <taxon>Stenosarchaea group</taxon>
        <taxon>Halobacteria</taxon>
        <taxon>Halobacteriales</taxon>
        <taxon>Natrialbaceae</taxon>
        <taxon>Natrialba</taxon>
    </lineage>
</organism>
<dbReference type="Pfam" id="PF25941">
    <property type="entry name" value="PDDEXK_16"/>
    <property type="match status" value="1"/>
</dbReference>
<dbReference type="InterPro" id="IPR058715">
    <property type="entry name" value="PDDEXK_nuclease-rel"/>
</dbReference>
<reference evidence="1" key="4">
    <citation type="submission" date="2016-09" db="EMBL/GenBank/DDBJ databases">
        <authorList>
            <person name="Pfeiffer F."/>
        </authorList>
    </citation>
    <scope>NUCLEOTIDE SEQUENCE</scope>
    <source>
        <strain evidence="1">ATCC 43099</strain>
    </source>
</reference>
<dbReference type="HOGENOM" id="CLU_1431685_0_0_2"/>
<dbReference type="EMBL" id="CP001932">
    <property type="protein sequence ID" value="ADD06388.1"/>
    <property type="molecule type" value="Genomic_DNA"/>
</dbReference>
<dbReference type="Proteomes" id="UP000011543">
    <property type="component" value="Unassembled WGS sequence"/>
</dbReference>
<dbReference type="EMBL" id="AOHS01000026">
    <property type="protein sequence ID" value="ELY31469.1"/>
    <property type="molecule type" value="Genomic_DNA"/>
</dbReference>
<evidence type="ECO:0000313" key="1">
    <source>
        <dbReference type="EMBL" id="ADD06388.1"/>
    </source>
</evidence>
<dbReference type="eggNOG" id="arCOG06787">
    <property type="taxonomic scope" value="Archaea"/>
</dbReference>
<dbReference type="PATRIC" id="fig|547559.17.peg.1206"/>
<accession>D3SZX8</accession>
<dbReference type="KEGG" id="nmg:Nmag_2834"/>
<reference evidence="1 3" key="2">
    <citation type="journal article" date="2012" name="BMC Genomics">
        <title>A comparative genomics perspective on the genetic content of the alkaliphilic haloarchaeon Natrialba magadii ATCC 43099T.</title>
        <authorList>
            <person name="Siddaramappa S."/>
            <person name="Challacombe J.F."/>
            <person name="Decastro R.E."/>
            <person name="Pfeiffer F."/>
            <person name="Sastre D.E."/>
            <person name="Gimenez M.I."/>
            <person name="Paggi R.A."/>
            <person name="Detter J.C."/>
            <person name="Davenport K.W."/>
            <person name="Goodwin L.A."/>
            <person name="Kyrpides N."/>
            <person name="Tapia R."/>
            <person name="Pitluck S."/>
            <person name="Lucas S."/>
            <person name="Woyke T."/>
            <person name="Maupin-Furlow J.A."/>
        </authorList>
    </citation>
    <scope>NUCLEOTIDE SEQUENCE [LARGE SCALE GENOMIC DNA]</scope>
    <source>
        <strain evidence="1">ATCC 43099</strain>
        <strain evidence="3">ATCC 43099 / DSM 3394 / CCM 3739 / CIP 104546 / IAM 13178 / JCM 8861 / NBRC 102185 / NCIMB 2190 / MS3</strain>
    </source>
</reference>
<protein>
    <submittedName>
        <fullName evidence="1">Uncharacterized protein</fullName>
    </submittedName>
</protein>
<proteinExistence type="predicted"/>
<reference evidence="3" key="1">
    <citation type="submission" date="2010-02" db="EMBL/GenBank/DDBJ databases">
        <title>Complete sequence of chromosome of Natrialba magadii ATCC 43099.</title>
        <authorList>
            <consortium name="US DOE Joint Genome Institute"/>
            <person name="Lucas S."/>
            <person name="Copeland A."/>
            <person name="Lapidus A."/>
            <person name="Cheng J.-F."/>
            <person name="Bruce D."/>
            <person name="Goodwin L."/>
            <person name="Pitluck S."/>
            <person name="Davenport K."/>
            <person name="Saunders E."/>
            <person name="Detter J.C."/>
            <person name="Han C."/>
            <person name="Tapia R."/>
            <person name="Land M."/>
            <person name="Hauser L."/>
            <person name="Kyrpides N."/>
            <person name="Mikhailova N."/>
            <person name="De Castro R.E."/>
            <person name="Maupin-Furlow J.A."/>
            <person name="Woyke T."/>
        </authorList>
    </citation>
    <scope>NUCLEOTIDE SEQUENCE [LARGE SCALE GENOMIC DNA]</scope>
    <source>
        <strain evidence="3">ATCC 43099 / DSM 3394 / CCM 3739 / CIP 104546 / IAM 13178 / JCM 8861 / NBRC 102185 / NCIMB 2190 / MS3</strain>
    </source>
</reference>
<dbReference type="AlphaFoldDB" id="D3SZX8"/>
<gene>
    <name evidence="1" type="ordered locus">Nmag_2834</name>
    <name evidence="2" type="ORF">C500_06236</name>
</gene>
<evidence type="ECO:0000313" key="3">
    <source>
        <dbReference type="Proteomes" id="UP000001879"/>
    </source>
</evidence>